<dbReference type="OrthoDB" id="2429113at2"/>
<comment type="caution">
    <text evidence="2">The sequence shown here is derived from an EMBL/GenBank/DDBJ whole genome shotgun (WGS) entry which is preliminary data.</text>
</comment>
<evidence type="ECO:0000256" key="1">
    <source>
        <dbReference type="SAM" id="Phobius"/>
    </source>
</evidence>
<evidence type="ECO:0000313" key="2">
    <source>
        <dbReference type="EMBL" id="KGX92068.1"/>
    </source>
</evidence>
<proteinExistence type="predicted"/>
<keyword evidence="1" id="KW-0472">Membrane</keyword>
<reference evidence="2 3" key="1">
    <citation type="submission" date="2013-08" db="EMBL/GenBank/DDBJ databases">
        <authorList>
            <person name="Huang J."/>
            <person name="Wang G."/>
        </authorList>
    </citation>
    <scope>NUCLEOTIDE SEQUENCE [LARGE SCALE GENOMIC DNA]</scope>
    <source>
        <strain evidence="2 3">JSM 076056</strain>
    </source>
</reference>
<dbReference type="EMBL" id="AVPE01000008">
    <property type="protein sequence ID" value="KGX92068.1"/>
    <property type="molecule type" value="Genomic_DNA"/>
</dbReference>
<dbReference type="Proteomes" id="UP000030528">
    <property type="component" value="Unassembled WGS sequence"/>
</dbReference>
<feature type="transmembrane region" description="Helical" evidence="1">
    <location>
        <begin position="117"/>
        <end position="140"/>
    </location>
</feature>
<accession>A0A0A5GLH9</accession>
<feature type="transmembrane region" description="Helical" evidence="1">
    <location>
        <begin position="47"/>
        <end position="69"/>
    </location>
</feature>
<keyword evidence="3" id="KW-1185">Reference proteome</keyword>
<keyword evidence="1" id="KW-0812">Transmembrane</keyword>
<dbReference type="RefSeq" id="WP_026799356.1">
    <property type="nucleotide sequence ID" value="NZ_AULI01000002.1"/>
</dbReference>
<organism evidence="2 3">
    <name type="scientific">Pontibacillus halophilus JSM 076056 = DSM 19796</name>
    <dbReference type="NCBI Taxonomy" id="1385510"/>
    <lineage>
        <taxon>Bacteria</taxon>
        <taxon>Bacillati</taxon>
        <taxon>Bacillota</taxon>
        <taxon>Bacilli</taxon>
        <taxon>Bacillales</taxon>
        <taxon>Bacillaceae</taxon>
        <taxon>Pontibacillus</taxon>
    </lineage>
</organism>
<evidence type="ECO:0000313" key="3">
    <source>
        <dbReference type="Proteomes" id="UP000030528"/>
    </source>
</evidence>
<gene>
    <name evidence="2" type="ORF">N781_02835</name>
</gene>
<protein>
    <submittedName>
        <fullName evidence="2">Uncharacterized protein</fullName>
    </submittedName>
</protein>
<keyword evidence="1" id="KW-1133">Transmembrane helix</keyword>
<feature type="transmembrane region" description="Helical" evidence="1">
    <location>
        <begin position="20"/>
        <end position="41"/>
    </location>
</feature>
<name>A0A0A5GLH9_9BACI</name>
<feature type="transmembrane region" description="Helical" evidence="1">
    <location>
        <begin position="89"/>
        <end position="111"/>
    </location>
</feature>
<sequence>MERTWLSVLLSNDERKRSLFLTILAEAGVLSFVTSIGLMLVLGESEYLGSVQKVSIIVFMSYGLLRYTLSGMEHHDVYTKSQLNKKATFFAVQALVTSVLFYLATVFLSSSPHEEHLIVYSLLLGIGVFLAQWVSLYFSYRKNKDL</sequence>
<dbReference type="AlphaFoldDB" id="A0A0A5GLH9"/>